<dbReference type="Proteomes" id="UP000499080">
    <property type="component" value="Unassembled WGS sequence"/>
</dbReference>
<protein>
    <submittedName>
        <fullName evidence="1">Uncharacterized protein</fullName>
    </submittedName>
</protein>
<reference evidence="1 2" key="1">
    <citation type="journal article" date="2019" name="Sci. Rep.">
        <title>Orb-weaving spider Araneus ventricosus genome elucidates the spidroin gene catalogue.</title>
        <authorList>
            <person name="Kono N."/>
            <person name="Nakamura H."/>
            <person name="Ohtoshi R."/>
            <person name="Moran D.A.P."/>
            <person name="Shinohara A."/>
            <person name="Yoshida Y."/>
            <person name="Fujiwara M."/>
            <person name="Mori M."/>
            <person name="Tomita M."/>
            <person name="Arakawa K."/>
        </authorList>
    </citation>
    <scope>NUCLEOTIDE SEQUENCE [LARGE SCALE GENOMIC DNA]</scope>
</reference>
<sequence length="102" mass="11535">MIKLGKIPEHLLKSATWTCRQNSTIEFVQRASFHSVSSDTGTQNLFGNSQLRRSDGCPFSVELRRDYPQTIPLIAKTVTGHKSTTYLKEDLIGRSHELGWKS</sequence>
<organism evidence="1 2">
    <name type="scientific">Araneus ventricosus</name>
    <name type="common">Orbweaver spider</name>
    <name type="synonym">Epeira ventricosa</name>
    <dbReference type="NCBI Taxonomy" id="182803"/>
    <lineage>
        <taxon>Eukaryota</taxon>
        <taxon>Metazoa</taxon>
        <taxon>Ecdysozoa</taxon>
        <taxon>Arthropoda</taxon>
        <taxon>Chelicerata</taxon>
        <taxon>Arachnida</taxon>
        <taxon>Araneae</taxon>
        <taxon>Araneomorphae</taxon>
        <taxon>Entelegynae</taxon>
        <taxon>Araneoidea</taxon>
        <taxon>Araneidae</taxon>
        <taxon>Araneus</taxon>
    </lineage>
</organism>
<evidence type="ECO:0000313" key="2">
    <source>
        <dbReference type="Proteomes" id="UP000499080"/>
    </source>
</evidence>
<dbReference type="EMBL" id="BGPR01021328">
    <property type="protein sequence ID" value="GBN86511.1"/>
    <property type="molecule type" value="Genomic_DNA"/>
</dbReference>
<proteinExistence type="predicted"/>
<gene>
    <name evidence="1" type="ORF">AVEN_199743_1</name>
</gene>
<keyword evidence="2" id="KW-1185">Reference proteome</keyword>
<dbReference type="AlphaFoldDB" id="A0A4Y2SF66"/>
<name>A0A4Y2SF66_ARAVE</name>
<evidence type="ECO:0000313" key="1">
    <source>
        <dbReference type="EMBL" id="GBN86511.1"/>
    </source>
</evidence>
<comment type="caution">
    <text evidence="1">The sequence shown here is derived from an EMBL/GenBank/DDBJ whole genome shotgun (WGS) entry which is preliminary data.</text>
</comment>
<accession>A0A4Y2SF66</accession>